<evidence type="ECO:0000256" key="5">
    <source>
        <dbReference type="ARBA" id="ARBA00023125"/>
    </source>
</evidence>
<dbReference type="GO" id="GO:0042956">
    <property type="term" value="P:maltodextrin transmembrane transport"/>
    <property type="evidence" value="ECO:0007669"/>
    <property type="project" value="TreeGrafter"/>
</dbReference>
<evidence type="ECO:0000256" key="4">
    <source>
        <dbReference type="ARBA" id="ARBA00023015"/>
    </source>
</evidence>
<evidence type="ECO:0000313" key="9">
    <source>
        <dbReference type="Proteomes" id="UP000307943"/>
    </source>
</evidence>
<dbReference type="RefSeq" id="WP_139600513.1">
    <property type="nucleotide sequence ID" value="NZ_VDCQ01000002.1"/>
</dbReference>
<dbReference type="GO" id="GO:1901982">
    <property type="term" value="F:maltose binding"/>
    <property type="evidence" value="ECO:0007669"/>
    <property type="project" value="TreeGrafter"/>
</dbReference>
<reference evidence="8 9" key="1">
    <citation type="submission" date="2019-05" db="EMBL/GenBank/DDBJ databases">
        <title>We sequenced the genome of Paenibacillus hemerocallicola KCTC 33185 for further insight into its adaptation and study the phylogeny of Paenibacillus.</title>
        <authorList>
            <person name="Narsing Rao M.P."/>
        </authorList>
    </citation>
    <scope>NUCLEOTIDE SEQUENCE [LARGE SCALE GENOMIC DNA]</scope>
    <source>
        <strain evidence="8 9">KCTC 33185</strain>
    </source>
</reference>
<evidence type="ECO:0000256" key="2">
    <source>
        <dbReference type="ARBA" id="ARBA00022448"/>
    </source>
</evidence>
<sequence length="454" mass="52345">MKGRTTNEQFYMQLTEMVQTLRNEIIEGKYPIGEYLPSEKALASRFALGNISVRKGLEFLVEDGLIEKIPRVGNRVKSNHSRRVTIKFACTSTMRRNTDLGRLLDDFHRLYPWITVETQEDTTPLRRGYEMDADVFILGELQFKELVENGLVHRLKPLPSHEDMQPFLTKHFMYQDRTYMHPVIFSPVVLLYNKAHFRELGLPVPDGSWTWDDLIRHGELLSEVEGRYGFCFHVPDQNRWPVFLLQSGESFEWDGPRLKTIKESGLLDSIKLLKRILLNRKLFPVYFSDGNQDIGKSFIDGKLSMIMNSYMGLNELKNSKVEYDIAPLPFIREPRSLVISLGVGISSTTSRQEESALFVEYLTSRQAQGLIQNYTTSIPSLRSMPEIDAAEDAVRRPGRYGLYREIMFSYCSHGDLNLPFEAFAKLFNEMKKYWAGMMGEDELCDQIALALSEG</sequence>
<evidence type="ECO:0000256" key="3">
    <source>
        <dbReference type="ARBA" id="ARBA00022729"/>
    </source>
</evidence>
<keyword evidence="4" id="KW-0805">Transcription regulation</keyword>
<dbReference type="Pfam" id="PF13416">
    <property type="entry name" value="SBP_bac_8"/>
    <property type="match status" value="1"/>
</dbReference>
<feature type="domain" description="HTH gntR-type" evidence="7">
    <location>
        <begin position="11"/>
        <end position="79"/>
    </location>
</feature>
<dbReference type="Gene3D" id="1.10.10.10">
    <property type="entry name" value="Winged helix-like DNA-binding domain superfamily/Winged helix DNA-binding domain"/>
    <property type="match status" value="1"/>
</dbReference>
<keyword evidence="6" id="KW-0804">Transcription</keyword>
<evidence type="ECO:0000256" key="6">
    <source>
        <dbReference type="ARBA" id="ARBA00023163"/>
    </source>
</evidence>
<evidence type="ECO:0000313" key="8">
    <source>
        <dbReference type="EMBL" id="TNJ68006.1"/>
    </source>
</evidence>
<accession>A0A5C4TH70</accession>
<dbReference type="InterPro" id="IPR036390">
    <property type="entry name" value="WH_DNA-bd_sf"/>
</dbReference>
<dbReference type="SUPFAM" id="SSF53850">
    <property type="entry name" value="Periplasmic binding protein-like II"/>
    <property type="match status" value="1"/>
</dbReference>
<dbReference type="SUPFAM" id="SSF46785">
    <property type="entry name" value="Winged helix' DNA-binding domain"/>
    <property type="match status" value="1"/>
</dbReference>
<comment type="similarity">
    <text evidence="1">Belongs to the bacterial solute-binding protein 1 family.</text>
</comment>
<dbReference type="GO" id="GO:0003677">
    <property type="term" value="F:DNA binding"/>
    <property type="evidence" value="ECO:0007669"/>
    <property type="project" value="UniProtKB-KW"/>
</dbReference>
<dbReference type="AlphaFoldDB" id="A0A5C4TH70"/>
<dbReference type="Gene3D" id="3.40.190.10">
    <property type="entry name" value="Periplasmic binding protein-like II"/>
    <property type="match status" value="1"/>
</dbReference>
<keyword evidence="2" id="KW-0813">Transport</keyword>
<dbReference type="EMBL" id="VDCQ01000002">
    <property type="protein sequence ID" value="TNJ68006.1"/>
    <property type="molecule type" value="Genomic_DNA"/>
</dbReference>
<keyword evidence="5" id="KW-0238">DNA-binding</keyword>
<gene>
    <name evidence="8" type="ORF">FE784_02390</name>
</gene>
<dbReference type="Proteomes" id="UP000307943">
    <property type="component" value="Unassembled WGS sequence"/>
</dbReference>
<dbReference type="PANTHER" id="PTHR30061:SF50">
    <property type="entry name" value="MALTOSE_MALTODEXTRIN-BINDING PERIPLASMIC PROTEIN"/>
    <property type="match status" value="1"/>
</dbReference>
<dbReference type="PROSITE" id="PS50949">
    <property type="entry name" value="HTH_GNTR"/>
    <property type="match status" value="1"/>
</dbReference>
<evidence type="ECO:0000259" key="7">
    <source>
        <dbReference type="PROSITE" id="PS50949"/>
    </source>
</evidence>
<dbReference type="InterPro" id="IPR000524">
    <property type="entry name" value="Tscrpt_reg_HTH_GntR"/>
</dbReference>
<comment type="caution">
    <text evidence="8">The sequence shown here is derived from an EMBL/GenBank/DDBJ whole genome shotgun (WGS) entry which is preliminary data.</text>
</comment>
<dbReference type="GO" id="GO:0003700">
    <property type="term" value="F:DNA-binding transcription factor activity"/>
    <property type="evidence" value="ECO:0007669"/>
    <property type="project" value="InterPro"/>
</dbReference>
<name>A0A5C4TH70_9BACL</name>
<dbReference type="InterPro" id="IPR006059">
    <property type="entry name" value="SBP"/>
</dbReference>
<dbReference type="GO" id="GO:0055052">
    <property type="term" value="C:ATP-binding cassette (ABC) transporter complex, substrate-binding subunit-containing"/>
    <property type="evidence" value="ECO:0007669"/>
    <property type="project" value="TreeGrafter"/>
</dbReference>
<dbReference type="CDD" id="cd07377">
    <property type="entry name" value="WHTH_GntR"/>
    <property type="match status" value="1"/>
</dbReference>
<organism evidence="8 9">
    <name type="scientific">Paenibacillus hemerocallicola</name>
    <dbReference type="NCBI Taxonomy" id="1172614"/>
    <lineage>
        <taxon>Bacteria</taxon>
        <taxon>Bacillati</taxon>
        <taxon>Bacillota</taxon>
        <taxon>Bacilli</taxon>
        <taxon>Bacillales</taxon>
        <taxon>Paenibacillaceae</taxon>
        <taxon>Paenibacillus</taxon>
    </lineage>
</organism>
<protein>
    <submittedName>
        <fullName evidence="8">Extracellular solute-binding protein</fullName>
    </submittedName>
</protein>
<dbReference type="SMART" id="SM00345">
    <property type="entry name" value="HTH_GNTR"/>
    <property type="match status" value="1"/>
</dbReference>
<dbReference type="OrthoDB" id="2374506at2"/>
<proteinExistence type="inferred from homology"/>
<dbReference type="GO" id="GO:0015768">
    <property type="term" value="P:maltose transport"/>
    <property type="evidence" value="ECO:0007669"/>
    <property type="project" value="TreeGrafter"/>
</dbReference>
<keyword evidence="9" id="KW-1185">Reference proteome</keyword>
<dbReference type="Pfam" id="PF00392">
    <property type="entry name" value="GntR"/>
    <property type="match status" value="1"/>
</dbReference>
<keyword evidence="3" id="KW-0732">Signal</keyword>
<evidence type="ECO:0000256" key="1">
    <source>
        <dbReference type="ARBA" id="ARBA00008520"/>
    </source>
</evidence>
<dbReference type="PANTHER" id="PTHR30061">
    <property type="entry name" value="MALTOSE-BINDING PERIPLASMIC PROTEIN"/>
    <property type="match status" value="1"/>
</dbReference>
<dbReference type="InterPro" id="IPR036388">
    <property type="entry name" value="WH-like_DNA-bd_sf"/>
</dbReference>